<dbReference type="Proteomes" id="UP001066276">
    <property type="component" value="Chromosome 7"/>
</dbReference>
<evidence type="ECO:0000313" key="3">
    <source>
        <dbReference type="Proteomes" id="UP001066276"/>
    </source>
</evidence>
<sequence length="184" mass="21025">MALQLSAQMRLSSPFSGLLAARGQTYRNVSENATLNKFDKQTWLYPGPARPYPGGTLWRCADPEVIPNADIWDTEPSVKEDVDPEERRARETEGEESEQRTEPGPEGGTRSEKEEDDREDEEIRGRHEQHRHVPGGARLTQVRACLRVNLLPEWMRVGKERERERASGEPGRDREEGMEERGNC</sequence>
<accession>A0AAV7PH52</accession>
<name>A0AAV7PH52_PLEWA</name>
<dbReference type="EMBL" id="JANPWB010000011">
    <property type="protein sequence ID" value="KAJ1127583.1"/>
    <property type="molecule type" value="Genomic_DNA"/>
</dbReference>
<protein>
    <submittedName>
        <fullName evidence="2">Uncharacterized protein</fullName>
    </submittedName>
</protein>
<feature type="region of interest" description="Disordered" evidence="1">
    <location>
        <begin position="68"/>
        <end position="138"/>
    </location>
</feature>
<proteinExistence type="predicted"/>
<keyword evidence="3" id="KW-1185">Reference proteome</keyword>
<feature type="region of interest" description="Disordered" evidence="1">
    <location>
        <begin position="156"/>
        <end position="184"/>
    </location>
</feature>
<dbReference type="AlphaFoldDB" id="A0AAV7PH52"/>
<evidence type="ECO:0000313" key="2">
    <source>
        <dbReference type="EMBL" id="KAJ1127583.1"/>
    </source>
</evidence>
<gene>
    <name evidence="2" type="ORF">NDU88_005981</name>
</gene>
<evidence type="ECO:0000256" key="1">
    <source>
        <dbReference type="SAM" id="MobiDB-lite"/>
    </source>
</evidence>
<reference evidence="2" key="1">
    <citation type="journal article" date="2022" name="bioRxiv">
        <title>Sequencing and chromosome-scale assembly of the giantPleurodeles waltlgenome.</title>
        <authorList>
            <person name="Brown T."/>
            <person name="Elewa A."/>
            <person name="Iarovenko S."/>
            <person name="Subramanian E."/>
            <person name="Araus A.J."/>
            <person name="Petzold A."/>
            <person name="Susuki M."/>
            <person name="Suzuki K.-i.T."/>
            <person name="Hayashi T."/>
            <person name="Toyoda A."/>
            <person name="Oliveira C."/>
            <person name="Osipova E."/>
            <person name="Leigh N.D."/>
            <person name="Simon A."/>
            <person name="Yun M.H."/>
        </authorList>
    </citation>
    <scope>NUCLEOTIDE SEQUENCE</scope>
    <source>
        <strain evidence="2">20211129_DDA</strain>
        <tissue evidence="2">Liver</tissue>
    </source>
</reference>
<organism evidence="2 3">
    <name type="scientific">Pleurodeles waltl</name>
    <name type="common">Iberian ribbed newt</name>
    <dbReference type="NCBI Taxonomy" id="8319"/>
    <lineage>
        <taxon>Eukaryota</taxon>
        <taxon>Metazoa</taxon>
        <taxon>Chordata</taxon>
        <taxon>Craniata</taxon>
        <taxon>Vertebrata</taxon>
        <taxon>Euteleostomi</taxon>
        <taxon>Amphibia</taxon>
        <taxon>Batrachia</taxon>
        <taxon>Caudata</taxon>
        <taxon>Salamandroidea</taxon>
        <taxon>Salamandridae</taxon>
        <taxon>Pleurodelinae</taxon>
        <taxon>Pleurodeles</taxon>
    </lineage>
</organism>
<feature type="compositionally biased region" description="Basic and acidic residues" evidence="1">
    <location>
        <begin position="76"/>
        <end position="113"/>
    </location>
</feature>
<comment type="caution">
    <text evidence="2">The sequence shown here is derived from an EMBL/GenBank/DDBJ whole genome shotgun (WGS) entry which is preliminary data.</text>
</comment>